<keyword evidence="1" id="KW-0805">Transcription regulation</keyword>
<accession>A0A1H2YNH1</accession>
<gene>
    <name evidence="6" type="ORF">SAMN04489725_1462</name>
</gene>
<dbReference type="Gene3D" id="1.10.10.10">
    <property type="entry name" value="Winged helix-like DNA-binding domain superfamily/Winged helix DNA-binding domain"/>
    <property type="match status" value="1"/>
</dbReference>
<dbReference type="EMBL" id="FNOJ01000046">
    <property type="protein sequence ID" value="SDX06184.1"/>
    <property type="molecule type" value="Genomic_DNA"/>
</dbReference>
<dbReference type="GO" id="GO:0003677">
    <property type="term" value="F:DNA binding"/>
    <property type="evidence" value="ECO:0007669"/>
    <property type="project" value="UniProtKB-UniRule"/>
</dbReference>
<evidence type="ECO:0000313" key="7">
    <source>
        <dbReference type="Proteomes" id="UP000182589"/>
    </source>
</evidence>
<evidence type="ECO:0000256" key="3">
    <source>
        <dbReference type="ARBA" id="ARBA00023163"/>
    </source>
</evidence>
<evidence type="ECO:0000259" key="5">
    <source>
        <dbReference type="PROSITE" id="PS51755"/>
    </source>
</evidence>
<evidence type="ECO:0000256" key="4">
    <source>
        <dbReference type="PROSITE-ProRule" id="PRU01091"/>
    </source>
</evidence>
<protein>
    <submittedName>
        <fullName evidence="6">Transcriptional regulatory protein, C terminal</fullName>
    </submittedName>
</protein>
<keyword evidence="7" id="KW-1185">Reference proteome</keyword>
<feature type="domain" description="OmpR/PhoB-type" evidence="5">
    <location>
        <begin position="1"/>
        <end position="87"/>
    </location>
</feature>
<reference evidence="7" key="1">
    <citation type="submission" date="2016-10" db="EMBL/GenBank/DDBJ databases">
        <authorList>
            <person name="Varghese N."/>
        </authorList>
    </citation>
    <scope>NUCLEOTIDE SEQUENCE [LARGE SCALE GENOMIC DNA]</scope>
    <source>
        <strain evidence="7">DSM 12489</strain>
    </source>
</reference>
<dbReference type="GO" id="GO:0000160">
    <property type="term" value="P:phosphorelay signal transduction system"/>
    <property type="evidence" value="ECO:0007669"/>
    <property type="project" value="InterPro"/>
</dbReference>
<evidence type="ECO:0000313" key="6">
    <source>
        <dbReference type="EMBL" id="SDX06184.1"/>
    </source>
</evidence>
<evidence type="ECO:0000256" key="2">
    <source>
        <dbReference type="ARBA" id="ARBA00023125"/>
    </source>
</evidence>
<name>A0A1H2YNH1_9BACL</name>
<dbReference type="InterPro" id="IPR001867">
    <property type="entry name" value="OmpR/PhoB-type_DNA-bd"/>
</dbReference>
<dbReference type="RefSeq" id="WP_074694002.1">
    <property type="nucleotide sequence ID" value="NZ_FNOJ01000046.1"/>
</dbReference>
<feature type="DNA-binding region" description="OmpR/PhoB-type" evidence="4">
    <location>
        <begin position="1"/>
        <end position="87"/>
    </location>
</feature>
<organism evidence="6 7">
    <name type="scientific">Alicyclobacillus hesperidum</name>
    <dbReference type="NCBI Taxonomy" id="89784"/>
    <lineage>
        <taxon>Bacteria</taxon>
        <taxon>Bacillati</taxon>
        <taxon>Bacillota</taxon>
        <taxon>Bacilli</taxon>
        <taxon>Bacillales</taxon>
        <taxon>Alicyclobacillaceae</taxon>
        <taxon>Alicyclobacillus</taxon>
    </lineage>
</organism>
<dbReference type="InterPro" id="IPR036388">
    <property type="entry name" value="WH-like_DNA-bd_sf"/>
</dbReference>
<dbReference type="Proteomes" id="UP000182589">
    <property type="component" value="Unassembled WGS sequence"/>
</dbReference>
<dbReference type="CDD" id="cd00383">
    <property type="entry name" value="trans_reg_C"/>
    <property type="match status" value="1"/>
</dbReference>
<keyword evidence="2 4" id="KW-0238">DNA-binding</keyword>
<dbReference type="GO" id="GO:0006355">
    <property type="term" value="P:regulation of DNA-templated transcription"/>
    <property type="evidence" value="ECO:0007669"/>
    <property type="project" value="InterPro"/>
</dbReference>
<dbReference type="PROSITE" id="PS51755">
    <property type="entry name" value="OMPR_PHOB"/>
    <property type="match status" value="1"/>
</dbReference>
<proteinExistence type="predicted"/>
<keyword evidence="3" id="KW-0804">Transcription</keyword>
<sequence>MVYLDEDFYLDVNRFLLVKNGFPISLSLTEFLILRCLSESLERPVSTPKIIEYAWGQADMIQIKHVHVYINRIRSKLEPYPKNLSTC</sequence>
<dbReference type="InterPro" id="IPR016032">
    <property type="entry name" value="Sig_transdc_resp-reg_C-effctor"/>
</dbReference>
<dbReference type="Pfam" id="PF00486">
    <property type="entry name" value="Trans_reg_C"/>
    <property type="match status" value="1"/>
</dbReference>
<evidence type="ECO:0000256" key="1">
    <source>
        <dbReference type="ARBA" id="ARBA00023015"/>
    </source>
</evidence>
<dbReference type="AlphaFoldDB" id="A0A1H2YNH1"/>
<dbReference type="STRING" id="89784.SAMN04489725_1462"/>
<dbReference type="SUPFAM" id="SSF46894">
    <property type="entry name" value="C-terminal effector domain of the bipartite response regulators"/>
    <property type="match status" value="1"/>
</dbReference>